<dbReference type="EMBL" id="SKBQ01000043">
    <property type="protein sequence ID" value="TPX12102.1"/>
    <property type="molecule type" value="Genomic_DNA"/>
</dbReference>
<accession>A0A507AQ56</accession>
<dbReference type="OrthoDB" id="408631at2759"/>
<keyword evidence="5" id="KW-1185">Reference proteome</keyword>
<keyword evidence="1" id="KW-0378">Hydrolase</keyword>
<reference evidence="4 5" key="1">
    <citation type="submission" date="2019-06" db="EMBL/GenBank/DDBJ databases">
        <title>Draft genome sequence of the filamentous fungus Phialemoniopsis curvata isolated from diesel fuel.</title>
        <authorList>
            <person name="Varaljay V.A."/>
            <person name="Lyon W.J."/>
            <person name="Crouch A.L."/>
            <person name="Drake C.E."/>
            <person name="Hollomon J.M."/>
            <person name="Nadeau L.J."/>
            <person name="Nunn H.S."/>
            <person name="Stevenson B.S."/>
            <person name="Bojanowski C.L."/>
            <person name="Crookes-Goodson W.J."/>
        </authorList>
    </citation>
    <scope>NUCLEOTIDE SEQUENCE [LARGE SCALE GENOMIC DNA]</scope>
    <source>
        <strain evidence="4 5">D216</strain>
    </source>
</reference>
<dbReference type="PANTHER" id="PTHR48081:SF2">
    <property type="entry name" value="ALPHA_BETA-HYDROLASE"/>
    <property type="match status" value="1"/>
</dbReference>
<dbReference type="AlphaFoldDB" id="A0A507AQ56"/>
<keyword evidence="2" id="KW-0472">Membrane</keyword>
<dbReference type="GO" id="GO:0016787">
    <property type="term" value="F:hydrolase activity"/>
    <property type="evidence" value="ECO:0007669"/>
    <property type="project" value="UniProtKB-KW"/>
</dbReference>
<keyword evidence="2" id="KW-0812">Transmembrane</keyword>
<sequence length="410" mass="46253">MILGPVSYLDCLVFCLFLAPQLLYRVGLVETVICVIQTLPFLAFKLPYALLRDRFWRPTTTKPLWLEQAAPFEDFVIRCVRYAFANIDPKIGRVFFSKWVALPFLRFRMLRHGYLRAPVHWHEYTDKKFRGLWAIGDPLRKPDIVIFYAHGGGFLMGSPYFYLEFLLSWIAVMVDAGHANPAIFALDYTLVPDKIYPAQVEEAMYAYEHVLSFAGDPAKVVVSGDSAGATIILSLMLHIGRPMRGPEADTSMVRKLPLPGVAAFISPWITLKSSRHEQTESDYLNAETLTVYASQYAGVKGHPDDPRMRQPLISPGNCKDLKWWKSACPPGGVIITYGEEEVFAPETRAWIDMLIKGGIKVEGLSEKGGIHAWPVASLFLCDSIGLRLRGLKQLVEHIDRHMKPRLKGGK</sequence>
<dbReference type="Gene3D" id="3.40.50.1820">
    <property type="entry name" value="alpha/beta hydrolase"/>
    <property type="match status" value="1"/>
</dbReference>
<dbReference type="STRING" id="1093900.A0A507AQ56"/>
<feature type="domain" description="Alpha/beta hydrolase fold-3" evidence="3">
    <location>
        <begin position="146"/>
        <end position="373"/>
    </location>
</feature>
<dbReference type="InterPro" id="IPR029058">
    <property type="entry name" value="AB_hydrolase_fold"/>
</dbReference>
<dbReference type="InParanoid" id="A0A507AQ56"/>
<keyword evidence="2" id="KW-1133">Transmembrane helix</keyword>
<organism evidence="4 5">
    <name type="scientific">Thyridium curvatum</name>
    <dbReference type="NCBI Taxonomy" id="1093900"/>
    <lineage>
        <taxon>Eukaryota</taxon>
        <taxon>Fungi</taxon>
        <taxon>Dikarya</taxon>
        <taxon>Ascomycota</taxon>
        <taxon>Pezizomycotina</taxon>
        <taxon>Sordariomycetes</taxon>
        <taxon>Sordariomycetidae</taxon>
        <taxon>Thyridiales</taxon>
        <taxon>Thyridiaceae</taxon>
        <taxon>Thyridium</taxon>
    </lineage>
</organism>
<feature type="transmembrane region" description="Helical" evidence="2">
    <location>
        <begin position="22"/>
        <end position="44"/>
    </location>
</feature>
<dbReference type="SUPFAM" id="SSF53474">
    <property type="entry name" value="alpha/beta-Hydrolases"/>
    <property type="match status" value="1"/>
</dbReference>
<dbReference type="Pfam" id="PF07859">
    <property type="entry name" value="Abhydrolase_3"/>
    <property type="match status" value="1"/>
</dbReference>
<proteinExistence type="predicted"/>
<dbReference type="PANTHER" id="PTHR48081">
    <property type="entry name" value="AB HYDROLASE SUPERFAMILY PROTEIN C4A8.06C"/>
    <property type="match status" value="1"/>
</dbReference>
<evidence type="ECO:0000313" key="5">
    <source>
        <dbReference type="Proteomes" id="UP000319257"/>
    </source>
</evidence>
<comment type="caution">
    <text evidence="4">The sequence shown here is derived from an EMBL/GenBank/DDBJ whole genome shotgun (WGS) entry which is preliminary data.</text>
</comment>
<dbReference type="RefSeq" id="XP_030993813.1">
    <property type="nucleotide sequence ID" value="XM_031141937.1"/>
</dbReference>
<dbReference type="InterPro" id="IPR013094">
    <property type="entry name" value="AB_hydrolase_3"/>
</dbReference>
<gene>
    <name evidence="4" type="ORF">E0L32_007217</name>
</gene>
<evidence type="ECO:0000256" key="1">
    <source>
        <dbReference type="ARBA" id="ARBA00022801"/>
    </source>
</evidence>
<evidence type="ECO:0000259" key="3">
    <source>
        <dbReference type="Pfam" id="PF07859"/>
    </source>
</evidence>
<dbReference type="GeneID" id="41974664"/>
<evidence type="ECO:0000313" key="4">
    <source>
        <dbReference type="EMBL" id="TPX12102.1"/>
    </source>
</evidence>
<evidence type="ECO:0000256" key="2">
    <source>
        <dbReference type="SAM" id="Phobius"/>
    </source>
</evidence>
<dbReference type="Proteomes" id="UP000319257">
    <property type="component" value="Unassembled WGS sequence"/>
</dbReference>
<protein>
    <recommendedName>
        <fullName evidence="3">Alpha/beta hydrolase fold-3 domain-containing protein</fullName>
    </recommendedName>
</protein>
<dbReference type="InterPro" id="IPR050300">
    <property type="entry name" value="GDXG_lipolytic_enzyme"/>
</dbReference>
<name>A0A507AQ56_9PEZI</name>